<dbReference type="Proteomes" id="UP000092993">
    <property type="component" value="Unassembled WGS sequence"/>
</dbReference>
<dbReference type="Pfam" id="PF09363">
    <property type="entry name" value="XFP_C"/>
    <property type="match status" value="1"/>
</dbReference>
<accession>A0A1C7LNZ8</accession>
<dbReference type="InterPro" id="IPR018969">
    <property type="entry name" value="Xul5P/Fru6P_PKetolase_C"/>
</dbReference>
<protein>
    <recommendedName>
        <fullName evidence="1">Xylulose 5-phosphate/Fructose 6-phosphate phosphoketolase C-terminal domain-containing protein</fullName>
    </recommendedName>
</protein>
<keyword evidence="3" id="KW-1185">Reference proteome</keyword>
<evidence type="ECO:0000313" key="2">
    <source>
        <dbReference type="EMBL" id="OBZ66340.1"/>
    </source>
</evidence>
<proteinExistence type="predicted"/>
<name>A0A1C7LNZ8_GRIFR</name>
<dbReference type="OrthoDB" id="2846206at2759"/>
<evidence type="ECO:0000259" key="1">
    <source>
        <dbReference type="Pfam" id="PF09363"/>
    </source>
</evidence>
<gene>
    <name evidence="2" type="ORF">A0H81_13516</name>
</gene>
<feature type="domain" description="Xylulose 5-phosphate/Fructose 6-phosphate phosphoketolase C-terminal" evidence="1">
    <location>
        <begin position="3"/>
        <end position="68"/>
    </location>
</feature>
<evidence type="ECO:0000313" key="3">
    <source>
        <dbReference type="Proteomes" id="UP000092993"/>
    </source>
</evidence>
<dbReference type="STRING" id="5627.A0A1C7LNZ8"/>
<dbReference type="GO" id="GO:0005975">
    <property type="term" value="P:carbohydrate metabolic process"/>
    <property type="evidence" value="ECO:0007669"/>
    <property type="project" value="InterPro"/>
</dbReference>
<reference evidence="2 3" key="1">
    <citation type="submission" date="2016-03" db="EMBL/GenBank/DDBJ databases">
        <title>Whole genome sequencing of Grifola frondosa 9006-11.</title>
        <authorList>
            <person name="Min B."/>
            <person name="Park H."/>
            <person name="Kim J.-G."/>
            <person name="Cho H."/>
            <person name="Oh Y.-L."/>
            <person name="Kong W.-S."/>
            <person name="Choi I.-G."/>
        </authorList>
    </citation>
    <scope>NUCLEOTIDE SEQUENCE [LARGE SCALE GENOMIC DNA]</scope>
    <source>
        <strain evidence="2 3">9006-11</strain>
    </source>
</reference>
<dbReference type="Gene3D" id="3.40.50.920">
    <property type="match status" value="1"/>
</dbReference>
<organism evidence="2 3">
    <name type="scientific">Grifola frondosa</name>
    <name type="common">Maitake</name>
    <name type="synonym">Polyporus frondosus</name>
    <dbReference type="NCBI Taxonomy" id="5627"/>
    <lineage>
        <taxon>Eukaryota</taxon>
        <taxon>Fungi</taxon>
        <taxon>Dikarya</taxon>
        <taxon>Basidiomycota</taxon>
        <taxon>Agaricomycotina</taxon>
        <taxon>Agaricomycetes</taxon>
        <taxon>Polyporales</taxon>
        <taxon>Grifolaceae</taxon>
        <taxon>Grifola</taxon>
    </lineage>
</organism>
<dbReference type="EMBL" id="LUGG01000031">
    <property type="protein sequence ID" value="OBZ66340.1"/>
    <property type="molecule type" value="Genomic_DNA"/>
</dbReference>
<comment type="caution">
    <text evidence="2">The sequence shown here is derived from an EMBL/GenBank/DDBJ whole genome shotgun (WGS) entry which is preliminary data.</text>
</comment>
<dbReference type="AlphaFoldDB" id="A0A1C7LNZ8"/>
<sequence length="145" mass="15857">MMSPFSMMLLNRASWYHVAAAAIRGAALSNPQVEIHAHDIISYVLHLAEKAKDYAIEYGADPEGTFDVPNWTELCPEIVRCCVVLANSQQGVKLPGISLLPSSYNFPRSPASARRSELHGESRLARATAGLTKRVGKLSEMAFLT</sequence>
<dbReference type="InterPro" id="IPR009014">
    <property type="entry name" value="Transketo_C/PFOR_II"/>
</dbReference>
<dbReference type="GO" id="GO:0016832">
    <property type="term" value="F:aldehyde-lyase activity"/>
    <property type="evidence" value="ECO:0007669"/>
    <property type="project" value="InterPro"/>
</dbReference>